<dbReference type="AlphaFoldDB" id="A0AAU7U5I0"/>
<organism evidence="1">
    <name type="scientific">Deinococcus sonorensis KR-87</name>
    <dbReference type="NCBI Taxonomy" id="694439"/>
    <lineage>
        <taxon>Bacteria</taxon>
        <taxon>Thermotogati</taxon>
        <taxon>Deinococcota</taxon>
        <taxon>Deinococci</taxon>
        <taxon>Deinococcales</taxon>
        <taxon>Deinococcaceae</taxon>
        <taxon>Deinococcus</taxon>
    </lineage>
</organism>
<dbReference type="EMBL" id="CP158296">
    <property type="protein sequence ID" value="XBV83360.1"/>
    <property type="molecule type" value="Genomic_DNA"/>
</dbReference>
<evidence type="ECO:0000313" key="1">
    <source>
        <dbReference type="EMBL" id="XBV83360.1"/>
    </source>
</evidence>
<reference evidence="1" key="1">
    <citation type="submission" date="2024-06" db="EMBL/GenBank/DDBJ databases">
        <title>Draft Genome Sequence of Deinococcus sonorensis Type Strain KR-87, a Biofilm Producing Representative of the Genus Deinococcus.</title>
        <authorList>
            <person name="Boren L.S."/>
            <person name="Grosso R.A."/>
            <person name="Hugenberg-Cox A.N."/>
            <person name="Hill J.T.E."/>
            <person name="Albert C.M."/>
            <person name="Tuohy J.M."/>
        </authorList>
    </citation>
    <scope>NUCLEOTIDE SEQUENCE</scope>
    <source>
        <strain evidence="1">KR-87</strain>
        <plasmid evidence="1">pDson04</plasmid>
    </source>
</reference>
<dbReference type="KEGG" id="dsc:ABOD76_01130"/>
<protein>
    <recommendedName>
        <fullName evidence="2">DUF3828 domain-containing protein</fullName>
    </recommendedName>
</protein>
<geneLocation type="plasmid" evidence="1">
    <name>pDson04</name>
</geneLocation>
<dbReference type="RefSeq" id="WP_350240788.1">
    <property type="nucleotide sequence ID" value="NZ_CP158296.1"/>
</dbReference>
<gene>
    <name evidence="1" type="ORF">ABOD76_01130</name>
</gene>
<evidence type="ECO:0008006" key="2">
    <source>
        <dbReference type="Google" id="ProtNLM"/>
    </source>
</evidence>
<keyword evidence="1" id="KW-0614">Plasmid</keyword>
<sequence>MRRSALFWPWLWWPAALLMFTVLQAGAGARTVQTCGLYQFVTDQLTDTDGYHTERLEVRDRSRVVATWNDAYTDVRWCRDVTADGVPEAMVSIASGGAHCCTTFKVYSLTRPLRQVLSVDAGNVDDIIPRQLDGTGPLELLSWDDRFAYAYGMSYAESPFLPVVYAYQGGRYVLATRRYPGILRDAGTLKAPPGTTTDLLLAVSSRLLLGQDPEAVLRQAPARLAEWMRSYLPDLRQDLGGFGADDWPARAGVARDQQLGGGRGGAFTAAGRREYVAVVRDGQMARLRLFSVQGERVVMSPPLASAPFSWTPETGPVWQPAFTVARSDGHEDLVMQDLRGVGLRFSAYRLKPDSATRLQDDPLTAALGCLGDFASLARTTRTQANTFLPEKQRAEARSALPSLLAQTERWTPLFAKPIAVRQLQDFHVHTLTVTRQSSAEVILRATLDLNFDEGSPKREAFTLTVRRQEGRWQVKALTQQPLIASLTF</sequence>
<accession>A0AAU7U5I0</accession>
<proteinExistence type="predicted"/>
<name>A0AAU7U5I0_9DEIO</name>